<comment type="caution">
    <text evidence="3">The sequence shown here is derived from an EMBL/GenBank/DDBJ whole genome shotgun (WGS) entry which is preliminary data.</text>
</comment>
<reference evidence="3 4" key="1">
    <citation type="submission" date="2019-02" db="EMBL/GenBank/DDBJ databases">
        <title>Genomic Encyclopedia of Type Strains, Phase IV (KMG-IV): sequencing the most valuable type-strain genomes for metagenomic binning, comparative biology and taxonomic classification.</title>
        <authorList>
            <person name="Goeker M."/>
        </authorList>
    </citation>
    <scope>NUCLEOTIDE SEQUENCE [LARGE SCALE GENOMIC DNA]</scope>
    <source>
        <strain evidence="3 4">DSM 45622</strain>
    </source>
</reference>
<dbReference type="SUPFAM" id="SSF56601">
    <property type="entry name" value="beta-lactamase/transpeptidase-like"/>
    <property type="match status" value="1"/>
</dbReference>
<dbReference type="PANTHER" id="PTHR30023">
    <property type="entry name" value="D-ALANYL-D-ALANINE CARBOXYPEPTIDASE"/>
    <property type="match status" value="1"/>
</dbReference>
<proteinExistence type="inferred from homology"/>
<accession>A0A4Q7NRD8</accession>
<keyword evidence="3" id="KW-0121">Carboxypeptidase</keyword>
<name>A0A4Q7NRD8_9ACTN</name>
<dbReference type="AlphaFoldDB" id="A0A4Q7NRD8"/>
<evidence type="ECO:0000313" key="4">
    <source>
        <dbReference type="Proteomes" id="UP000293638"/>
    </source>
</evidence>
<dbReference type="RefSeq" id="WP_130492143.1">
    <property type="nucleotide sequence ID" value="NZ_SGXD01000002.1"/>
</dbReference>
<dbReference type="OrthoDB" id="9802627at2"/>
<dbReference type="PRINTS" id="PR00922">
    <property type="entry name" value="DADACBPTASE3"/>
</dbReference>
<evidence type="ECO:0000256" key="2">
    <source>
        <dbReference type="ARBA" id="ARBA00022801"/>
    </source>
</evidence>
<dbReference type="GO" id="GO:0004185">
    <property type="term" value="F:serine-type carboxypeptidase activity"/>
    <property type="evidence" value="ECO:0007669"/>
    <property type="project" value="InterPro"/>
</dbReference>
<dbReference type="InterPro" id="IPR000667">
    <property type="entry name" value="Peptidase_S13"/>
</dbReference>
<keyword evidence="3" id="KW-0645">Protease</keyword>
<dbReference type="Pfam" id="PF02113">
    <property type="entry name" value="Peptidase_S13"/>
    <property type="match status" value="2"/>
</dbReference>
<dbReference type="GO" id="GO:0000270">
    <property type="term" value="P:peptidoglycan metabolic process"/>
    <property type="evidence" value="ECO:0007669"/>
    <property type="project" value="TreeGrafter"/>
</dbReference>
<dbReference type="Proteomes" id="UP000293638">
    <property type="component" value="Unassembled WGS sequence"/>
</dbReference>
<dbReference type="InterPro" id="IPR012338">
    <property type="entry name" value="Beta-lactam/transpept-like"/>
</dbReference>
<keyword evidence="2" id="KW-0378">Hydrolase</keyword>
<gene>
    <name evidence="3" type="ORF">EV189_1312</name>
</gene>
<protein>
    <submittedName>
        <fullName evidence="3">D-alanyl-D-alanine carboxypeptidase/D-alanyl-D-alanine-endopeptidase (Penicillin-binding protein 4)</fullName>
    </submittedName>
</protein>
<sequence>MTAAPPPARRPRGGRAALAAALLATSVAGGTLVASSGSGGSSALAAPAASTSAPASSAPVVVTPEQRIAALLPQRLAALHLGSRASVVVSDVDAGTDLVRVRATTPRLPASLAKLATAVSAFASIGPDHRFTTTALVAPDGSLVLHGDGDPTLRSLDLRTLAAQVAPALGAHAGVRRTLVVDDSVYARPTLAPGWPRSYYLQEVSPVRGLTVDRTRSADTGLLAGRRFASALQALGVPVTAVVRRHTPAGSVQVGAVQGQTLREVVAAMLRVSDNDIAEQLGRQVARAVGLPTTWRGAEQARALVLGRLGVPLAGVVLHDGSGLSRADRVPADTLAALLRLAADPAHPELSSIAFGGSLPVAGVTGSLRPGRGRFETAPSKCAVGRLWAKTGLLRDVVGLAGYTRSTDGHLQAFVVLENGSRSTLALRRQFDALGATVTGCW</sequence>
<dbReference type="NCBIfam" id="TIGR00666">
    <property type="entry name" value="PBP4"/>
    <property type="match status" value="1"/>
</dbReference>
<dbReference type="Gene3D" id="3.50.80.20">
    <property type="entry name" value="D-Ala-D-Ala carboxypeptidase C, peptidase S13"/>
    <property type="match status" value="1"/>
</dbReference>
<evidence type="ECO:0000256" key="1">
    <source>
        <dbReference type="ARBA" id="ARBA00006096"/>
    </source>
</evidence>
<evidence type="ECO:0000313" key="3">
    <source>
        <dbReference type="EMBL" id="RZS89545.1"/>
    </source>
</evidence>
<dbReference type="EMBL" id="SGXD01000002">
    <property type="protein sequence ID" value="RZS89545.1"/>
    <property type="molecule type" value="Genomic_DNA"/>
</dbReference>
<dbReference type="PANTHER" id="PTHR30023:SF0">
    <property type="entry name" value="PENICILLIN-SENSITIVE CARBOXYPEPTIDASE A"/>
    <property type="match status" value="1"/>
</dbReference>
<organism evidence="3 4">
    <name type="scientific">Motilibacter rhizosphaerae</name>
    <dbReference type="NCBI Taxonomy" id="598652"/>
    <lineage>
        <taxon>Bacteria</taxon>
        <taxon>Bacillati</taxon>
        <taxon>Actinomycetota</taxon>
        <taxon>Actinomycetes</taxon>
        <taxon>Motilibacterales</taxon>
        <taxon>Motilibacteraceae</taxon>
        <taxon>Motilibacter</taxon>
    </lineage>
</organism>
<comment type="similarity">
    <text evidence="1">Belongs to the peptidase S13 family.</text>
</comment>
<dbReference type="GO" id="GO:0006508">
    <property type="term" value="P:proteolysis"/>
    <property type="evidence" value="ECO:0007669"/>
    <property type="project" value="InterPro"/>
</dbReference>
<dbReference type="Gene3D" id="3.40.710.10">
    <property type="entry name" value="DD-peptidase/beta-lactamase superfamily"/>
    <property type="match status" value="2"/>
</dbReference>
<keyword evidence="4" id="KW-1185">Reference proteome</keyword>